<comment type="caution">
    <text evidence="1">The sequence shown here is derived from an EMBL/GenBank/DDBJ whole genome shotgun (WGS) entry which is preliminary data.</text>
</comment>
<sequence length="249" mass="28491">RLRDAADVSSLNKAWVSTPSRFKEDEDIKDFYESEKKRLEDEGLNTASDIVVGWIGKQIAAGVNVITGAALTNLTPEFTKILDEIDIPEEKKNIIKNIAKSGEFGLNAVVSFLLGVTLYPAIMTATAPAWRIAEHLTDSKIHSALLMPDVLLRGRWRDIIKEEQIIADMLKQGFTLEDIKAYREIMKFYPSPRDLVTWQAKEVYEPTMIAKYGLEDELEEVEKEAFYKAGMNDEQIRNFWIAHWEHPSW</sequence>
<dbReference type="AlphaFoldDB" id="X1K0R3"/>
<feature type="non-terminal residue" evidence="1">
    <location>
        <position position="1"/>
    </location>
</feature>
<feature type="non-terminal residue" evidence="1">
    <location>
        <position position="249"/>
    </location>
</feature>
<proteinExistence type="predicted"/>
<accession>X1K0R3</accession>
<reference evidence="1" key="1">
    <citation type="journal article" date="2014" name="Front. Microbiol.">
        <title>High frequency of phylogenetically diverse reductive dehalogenase-homologous genes in deep subseafloor sedimentary metagenomes.</title>
        <authorList>
            <person name="Kawai M."/>
            <person name="Futagami T."/>
            <person name="Toyoda A."/>
            <person name="Takaki Y."/>
            <person name="Nishi S."/>
            <person name="Hori S."/>
            <person name="Arai W."/>
            <person name="Tsubouchi T."/>
            <person name="Morono Y."/>
            <person name="Uchiyama I."/>
            <person name="Ito T."/>
            <person name="Fujiyama A."/>
            <person name="Inagaki F."/>
            <person name="Takami H."/>
        </authorList>
    </citation>
    <scope>NUCLEOTIDE SEQUENCE</scope>
    <source>
        <strain evidence="1">Expedition CK06-06</strain>
    </source>
</reference>
<name>X1K0R3_9ZZZZ</name>
<organism evidence="1">
    <name type="scientific">marine sediment metagenome</name>
    <dbReference type="NCBI Taxonomy" id="412755"/>
    <lineage>
        <taxon>unclassified sequences</taxon>
        <taxon>metagenomes</taxon>
        <taxon>ecological metagenomes</taxon>
    </lineage>
</organism>
<dbReference type="EMBL" id="BARU01037359">
    <property type="protein sequence ID" value="GAH87270.1"/>
    <property type="molecule type" value="Genomic_DNA"/>
</dbReference>
<evidence type="ECO:0000313" key="1">
    <source>
        <dbReference type="EMBL" id="GAH87270.1"/>
    </source>
</evidence>
<protein>
    <submittedName>
        <fullName evidence="1">Uncharacterized protein</fullName>
    </submittedName>
</protein>
<gene>
    <name evidence="1" type="ORF">S03H2_58234</name>
</gene>